<gene>
    <name evidence="2" type="ORF">AVDCRST_MAG02-16</name>
</gene>
<protein>
    <submittedName>
        <fullName evidence="2">Transcriptional regulator, AcrR family</fullName>
    </submittedName>
</protein>
<evidence type="ECO:0000256" key="1">
    <source>
        <dbReference type="SAM" id="MobiDB-lite"/>
    </source>
</evidence>
<dbReference type="EMBL" id="CADCVH010000002">
    <property type="protein sequence ID" value="CAA9443653.1"/>
    <property type="molecule type" value="Genomic_DNA"/>
</dbReference>
<feature type="compositionally biased region" description="Basic and acidic residues" evidence="1">
    <location>
        <begin position="195"/>
        <end position="208"/>
    </location>
</feature>
<sequence>DQPTSGPQRRHGPDAAPRPRRHRGRAAPLRSGEGERRRRRPGPRGQPRQRLPALPVQGRPPGGRHAALAGAHPRRPGRHSRRRGARRREARAVADDALRGQTEERRRGARPVRDLRDARLRARLRRGRAPRGPEGAARAHRRLGRRARGIPRGRLGRGRGDRPVLHGAIQPPAPGAGMAGSDHRRRAGGRRRPDRRGPREPRAAEGRV</sequence>
<feature type="compositionally biased region" description="Basic and acidic residues" evidence="1">
    <location>
        <begin position="90"/>
        <end position="120"/>
    </location>
</feature>
<feature type="non-terminal residue" evidence="2">
    <location>
        <position position="208"/>
    </location>
</feature>
<feature type="compositionally biased region" description="Basic residues" evidence="1">
    <location>
        <begin position="138"/>
        <end position="157"/>
    </location>
</feature>
<evidence type="ECO:0000313" key="2">
    <source>
        <dbReference type="EMBL" id="CAA9443653.1"/>
    </source>
</evidence>
<dbReference type="AlphaFoldDB" id="A0A6J4QGJ6"/>
<feature type="non-terminal residue" evidence="2">
    <location>
        <position position="1"/>
    </location>
</feature>
<accession>A0A6J4QGJ6</accession>
<reference evidence="2" key="1">
    <citation type="submission" date="2020-02" db="EMBL/GenBank/DDBJ databases">
        <authorList>
            <person name="Meier V. D."/>
        </authorList>
    </citation>
    <scope>NUCLEOTIDE SEQUENCE</scope>
    <source>
        <strain evidence="2">AVDCRST_MAG02</strain>
    </source>
</reference>
<organism evidence="2">
    <name type="scientific">uncultured Rubrobacteraceae bacterium</name>
    <dbReference type="NCBI Taxonomy" id="349277"/>
    <lineage>
        <taxon>Bacteria</taxon>
        <taxon>Bacillati</taxon>
        <taxon>Actinomycetota</taxon>
        <taxon>Rubrobacteria</taxon>
        <taxon>Rubrobacterales</taxon>
        <taxon>Rubrobacteraceae</taxon>
        <taxon>environmental samples</taxon>
    </lineage>
</organism>
<feature type="region of interest" description="Disordered" evidence="1">
    <location>
        <begin position="1"/>
        <end position="208"/>
    </location>
</feature>
<feature type="compositionally biased region" description="Low complexity" evidence="1">
    <location>
        <begin position="43"/>
        <end position="52"/>
    </location>
</feature>
<feature type="compositionally biased region" description="Basic residues" evidence="1">
    <location>
        <begin position="72"/>
        <end position="89"/>
    </location>
</feature>
<feature type="compositionally biased region" description="Basic residues" evidence="1">
    <location>
        <begin position="183"/>
        <end position="194"/>
    </location>
</feature>
<proteinExistence type="predicted"/>
<name>A0A6J4QGJ6_9ACTN</name>